<dbReference type="Pfam" id="PF06985">
    <property type="entry name" value="HET"/>
    <property type="match status" value="1"/>
</dbReference>
<protein>
    <submittedName>
        <fullName evidence="2">HET-domain-containing protein</fullName>
    </submittedName>
</protein>
<gene>
    <name evidence="2" type="ORF">NA56DRAFT_577052</name>
</gene>
<name>A0A2J6PWL8_9HELO</name>
<feature type="non-terminal residue" evidence="2">
    <location>
        <position position="179"/>
    </location>
</feature>
<dbReference type="InterPro" id="IPR052895">
    <property type="entry name" value="HetReg/Transcr_Mod"/>
</dbReference>
<dbReference type="PANTHER" id="PTHR24148:SF73">
    <property type="entry name" value="HET DOMAIN PROTEIN (AFU_ORTHOLOGUE AFUA_8G01020)"/>
    <property type="match status" value="1"/>
</dbReference>
<dbReference type="Proteomes" id="UP000235672">
    <property type="component" value="Unassembled WGS sequence"/>
</dbReference>
<dbReference type="OrthoDB" id="3553147at2759"/>
<evidence type="ECO:0000259" key="1">
    <source>
        <dbReference type="Pfam" id="PF06985"/>
    </source>
</evidence>
<dbReference type="PANTHER" id="PTHR24148">
    <property type="entry name" value="ANKYRIN REPEAT DOMAIN-CONTAINING PROTEIN 39 HOMOLOG-RELATED"/>
    <property type="match status" value="1"/>
</dbReference>
<dbReference type="AlphaFoldDB" id="A0A2J6PWL8"/>
<evidence type="ECO:0000313" key="2">
    <source>
        <dbReference type="EMBL" id="PMD18432.1"/>
    </source>
</evidence>
<organism evidence="2 3">
    <name type="scientific">Hyaloscypha hepaticicola</name>
    <dbReference type="NCBI Taxonomy" id="2082293"/>
    <lineage>
        <taxon>Eukaryota</taxon>
        <taxon>Fungi</taxon>
        <taxon>Dikarya</taxon>
        <taxon>Ascomycota</taxon>
        <taxon>Pezizomycotina</taxon>
        <taxon>Leotiomycetes</taxon>
        <taxon>Helotiales</taxon>
        <taxon>Hyaloscyphaceae</taxon>
        <taxon>Hyaloscypha</taxon>
    </lineage>
</organism>
<sequence length="179" mass="20820">MPDLQGVGFKGDIFGYLIDTTLAKNTQYYCLSYTWGMGPYEYSIRMGDHRICIPRNLYRALRYLQLKDKPRLVWVDFFCINQEDAEERQTQVEMMYQIYQGAREVVVDLGHASDGSENLPGLFKDIIVAASEEYGIHAKPQTPNTLAGHWHAFKSFLERPWFTRVWIIQEVIAAKKFIV</sequence>
<feature type="domain" description="Heterokaryon incompatibility" evidence="1">
    <location>
        <begin position="28"/>
        <end position="170"/>
    </location>
</feature>
<proteinExistence type="predicted"/>
<dbReference type="STRING" id="1745343.A0A2J6PWL8"/>
<keyword evidence="3" id="KW-1185">Reference proteome</keyword>
<evidence type="ECO:0000313" key="3">
    <source>
        <dbReference type="Proteomes" id="UP000235672"/>
    </source>
</evidence>
<dbReference type="EMBL" id="KZ613494">
    <property type="protein sequence ID" value="PMD18432.1"/>
    <property type="molecule type" value="Genomic_DNA"/>
</dbReference>
<reference evidence="2 3" key="1">
    <citation type="submission" date="2016-05" db="EMBL/GenBank/DDBJ databases">
        <title>A degradative enzymes factory behind the ericoid mycorrhizal symbiosis.</title>
        <authorList>
            <consortium name="DOE Joint Genome Institute"/>
            <person name="Martino E."/>
            <person name="Morin E."/>
            <person name="Grelet G."/>
            <person name="Kuo A."/>
            <person name="Kohler A."/>
            <person name="Daghino S."/>
            <person name="Barry K."/>
            <person name="Choi C."/>
            <person name="Cichocki N."/>
            <person name="Clum A."/>
            <person name="Copeland A."/>
            <person name="Hainaut M."/>
            <person name="Haridas S."/>
            <person name="Labutti K."/>
            <person name="Lindquist E."/>
            <person name="Lipzen A."/>
            <person name="Khouja H.-R."/>
            <person name="Murat C."/>
            <person name="Ohm R."/>
            <person name="Olson A."/>
            <person name="Spatafora J."/>
            <person name="Veneault-Fourrey C."/>
            <person name="Henrissat B."/>
            <person name="Grigoriev I."/>
            <person name="Martin F."/>
            <person name="Perotto S."/>
        </authorList>
    </citation>
    <scope>NUCLEOTIDE SEQUENCE [LARGE SCALE GENOMIC DNA]</scope>
    <source>
        <strain evidence="2 3">UAMH 7357</strain>
    </source>
</reference>
<dbReference type="InterPro" id="IPR010730">
    <property type="entry name" value="HET"/>
</dbReference>
<accession>A0A2J6PWL8</accession>